<name>R4WZ39_9BURK</name>
<sequence length="54" mass="6095">MHVLVGFWRRPLGRALGGACKAARARPAARSFPLRCMGRGTLYQASYRLCQRFL</sequence>
<dbReference type="Proteomes" id="UP000013966">
    <property type="component" value="Chromosome 1"/>
</dbReference>
<reference evidence="1 2" key="2">
    <citation type="journal article" date="2018" name="Int. J. Syst. Evol. Microbiol.">
        <title>Burkholderia insecticola sp. nov., a gut symbiotic bacterium of the bean bug Riptortus pedestris.</title>
        <authorList>
            <person name="Takeshita K."/>
            <person name="Tamaki H."/>
            <person name="Ohbayashi T."/>
            <person name="Meng X.-Y."/>
            <person name="Sone T."/>
            <person name="Mitani Y."/>
            <person name="Peeters C."/>
            <person name="Kikuchi Y."/>
            <person name="Vandamme P."/>
        </authorList>
    </citation>
    <scope>NUCLEOTIDE SEQUENCE [LARGE SCALE GENOMIC DNA]</scope>
    <source>
        <strain evidence="1">RPE64</strain>
    </source>
</reference>
<dbReference type="EMBL" id="AP013058">
    <property type="protein sequence ID" value="BAN23617.1"/>
    <property type="molecule type" value="Genomic_DNA"/>
</dbReference>
<dbReference type="PATRIC" id="fig|758793.3.peg.1867"/>
<accession>R4WZ39</accession>
<keyword evidence="2" id="KW-1185">Reference proteome</keyword>
<dbReference type="KEGG" id="buo:BRPE64_ACDS18630"/>
<protein>
    <submittedName>
        <fullName evidence="1">Uncharacterized protein</fullName>
    </submittedName>
</protein>
<evidence type="ECO:0000313" key="1">
    <source>
        <dbReference type="EMBL" id="BAN23617.1"/>
    </source>
</evidence>
<proteinExistence type="predicted"/>
<gene>
    <name evidence="1" type="ORF">BRPE64_ACDS18630</name>
</gene>
<dbReference type="HOGENOM" id="CLU_3041180_0_0_4"/>
<evidence type="ECO:0000313" key="2">
    <source>
        <dbReference type="Proteomes" id="UP000013966"/>
    </source>
</evidence>
<dbReference type="AlphaFoldDB" id="R4WZ39"/>
<reference evidence="1 2" key="1">
    <citation type="journal article" date="2013" name="Genome Announc.">
        <title>Complete Genome Sequence of Burkholderia sp. Strain RPE64, Bacterial Symbiont of the Bean Bug Riptortus pedestris.</title>
        <authorList>
            <person name="Shibata T.F."/>
            <person name="Maeda T."/>
            <person name="Nikoh N."/>
            <person name="Yamaguchi K."/>
            <person name="Oshima K."/>
            <person name="Hattori M."/>
            <person name="Nishiyama T."/>
            <person name="Hasebe M."/>
            <person name="Fukatsu T."/>
            <person name="Kikuchi Y."/>
            <person name="Shigenobu S."/>
        </authorList>
    </citation>
    <scope>NUCLEOTIDE SEQUENCE [LARGE SCALE GENOMIC DNA]</scope>
</reference>
<organism evidence="1 2">
    <name type="scientific">Caballeronia insecticola</name>
    <dbReference type="NCBI Taxonomy" id="758793"/>
    <lineage>
        <taxon>Bacteria</taxon>
        <taxon>Pseudomonadati</taxon>
        <taxon>Pseudomonadota</taxon>
        <taxon>Betaproteobacteria</taxon>
        <taxon>Burkholderiales</taxon>
        <taxon>Burkholderiaceae</taxon>
        <taxon>Caballeronia</taxon>
    </lineage>
</organism>